<dbReference type="RefSeq" id="XP_062795202.1">
    <property type="nucleotide sequence ID" value="XM_062939151.1"/>
</dbReference>
<proteinExistence type="predicted"/>
<feature type="compositionally biased region" description="Polar residues" evidence="1">
    <location>
        <begin position="432"/>
        <end position="452"/>
    </location>
</feature>
<evidence type="ECO:0000313" key="2">
    <source>
        <dbReference type="EMBL" id="WRT70463.1"/>
    </source>
</evidence>
<feature type="region of interest" description="Disordered" evidence="1">
    <location>
        <begin position="274"/>
        <end position="330"/>
    </location>
</feature>
<keyword evidence="3" id="KW-1185">Reference proteome</keyword>
<feature type="region of interest" description="Disordered" evidence="1">
    <location>
        <begin position="426"/>
        <end position="462"/>
    </location>
</feature>
<feature type="region of interest" description="Disordered" evidence="1">
    <location>
        <begin position="339"/>
        <end position="358"/>
    </location>
</feature>
<feature type="compositionally biased region" description="Polar residues" evidence="1">
    <location>
        <begin position="313"/>
        <end position="330"/>
    </location>
</feature>
<gene>
    <name evidence="2" type="ORF">IL334_007461</name>
</gene>
<feature type="region of interest" description="Disordered" evidence="1">
    <location>
        <begin position="598"/>
        <end position="668"/>
    </location>
</feature>
<name>A0ABZ1D8Q6_9TREE</name>
<protein>
    <recommendedName>
        <fullName evidence="4">HSF-type DNA-binding domain-containing protein</fullName>
    </recommendedName>
</protein>
<organism evidence="2 3">
    <name type="scientific">Kwoniella shivajii</name>
    <dbReference type="NCBI Taxonomy" id="564305"/>
    <lineage>
        <taxon>Eukaryota</taxon>
        <taxon>Fungi</taxon>
        <taxon>Dikarya</taxon>
        <taxon>Basidiomycota</taxon>
        <taxon>Agaricomycotina</taxon>
        <taxon>Tremellomycetes</taxon>
        <taxon>Tremellales</taxon>
        <taxon>Cryptococcaceae</taxon>
        <taxon>Kwoniella</taxon>
    </lineage>
</organism>
<feature type="compositionally biased region" description="Polar residues" evidence="1">
    <location>
        <begin position="656"/>
        <end position="668"/>
    </location>
</feature>
<evidence type="ECO:0000256" key="1">
    <source>
        <dbReference type="SAM" id="MobiDB-lite"/>
    </source>
</evidence>
<feature type="compositionally biased region" description="Acidic residues" evidence="1">
    <location>
        <begin position="294"/>
        <end position="307"/>
    </location>
</feature>
<reference evidence="2 3" key="1">
    <citation type="submission" date="2024-01" db="EMBL/GenBank/DDBJ databases">
        <title>Comparative genomics of Cryptococcus and Kwoniella reveals pathogenesis evolution and contrasting modes of karyotype evolution via chromosome fusion or intercentromeric recombination.</title>
        <authorList>
            <person name="Coelho M.A."/>
            <person name="David-Palma M."/>
            <person name="Shea T."/>
            <person name="Bowers K."/>
            <person name="McGinley-Smith S."/>
            <person name="Mohammad A.W."/>
            <person name="Gnirke A."/>
            <person name="Yurkov A.M."/>
            <person name="Nowrousian M."/>
            <person name="Sun S."/>
            <person name="Cuomo C.A."/>
            <person name="Heitman J."/>
        </authorList>
    </citation>
    <scope>NUCLEOTIDE SEQUENCE [LARGE SCALE GENOMIC DNA]</scope>
    <source>
        <strain evidence="2">CBS 11374</strain>
    </source>
</reference>
<accession>A0ABZ1D8Q6</accession>
<dbReference type="Proteomes" id="UP001329825">
    <property type="component" value="Chromosome 11"/>
</dbReference>
<dbReference type="EMBL" id="CP141891">
    <property type="protein sequence ID" value="WRT70463.1"/>
    <property type="molecule type" value="Genomic_DNA"/>
</dbReference>
<sequence>MDSPLPSTIDPRLLNPRSLDLTNHPNERLEQAILPPFSLHSIAVSGLGYHDHTATFPAHVYPSNPPLDDITVSRLVDSPFHPLRREGTTWLTEDWKLLPLLPQPPRITYHSTFPPHPFTSQRTYTEQRTSINHHTTFNIADCDKEPGSNSISSLGQFATLPPPPPFPSPLPLDSQQVPHLLRGSTIRRSQTFPLNKMDAAVEEDDQLRYVVSSERDQSFGVASEGYDCKQTEEDMGCRFQQYPLGPPINIVGPACHDRGPMMWNLAEGNRLLVDDVLPSPSSNTEDDLISHDSPEDEDEEQEEEPLEIELSQSASSADQPHSAPNDTKSTKTIVVSLEAMTEEDTEPEDEKKITNPIKRPLSRPKLNFYIPKSIRPNLSSDYSVDQISTGEKINVPQSPFSQALNGKYSTRSSTLDSKLHLECKSISRNKKQGSGNKNKYKNFNTSNTNARTGSGSPSGNNGGKVPTGDFLFRLLRMLAYNKYPGFVILKGRYAFIPDTEAFAKVVYWNNSKSDEWKSFQRNLNNYQKYWGFERKAIENSQLKSQRIKIPTLRHVIKQWRRYGFSENELQFRLKELEEWKQTEPKITLEDWKKTSLTKTSPSSVKMPSVNSRNKGKKHVPAVKAERTDRIKANAKVEGHKVEEEVDEPYSEKGDSSFPQINSNDTQSDSDIEVPLRKVQERRISSEENIHLKLTLGGQQLPITPVKSKASKRTFATMAESPENGKHIVLVAFKLLNQFVLVQLEIDYPNEAFTPSPTFSEPLITPHTAVFPPVKMPRNSNYHVRTHESSFRKVSPEESIPPISRGQEVEEIFGPVVDGVLEYEGKDRGMM</sequence>
<evidence type="ECO:0000313" key="3">
    <source>
        <dbReference type="Proteomes" id="UP001329825"/>
    </source>
</evidence>
<evidence type="ECO:0008006" key="4">
    <source>
        <dbReference type="Google" id="ProtNLM"/>
    </source>
</evidence>
<feature type="compositionally biased region" description="Basic and acidic residues" evidence="1">
    <location>
        <begin position="623"/>
        <end position="642"/>
    </location>
</feature>
<dbReference type="GeneID" id="87959591"/>